<evidence type="ECO:0000313" key="2">
    <source>
        <dbReference type="EMBL" id="CBH74271.1"/>
    </source>
</evidence>
<dbReference type="InterPro" id="IPR050553">
    <property type="entry name" value="Thioredoxin_ResA/DsbE_sf"/>
</dbReference>
<dbReference type="PANTHER" id="PTHR42852">
    <property type="entry name" value="THIOL:DISULFIDE INTERCHANGE PROTEIN DSBE"/>
    <property type="match status" value="1"/>
</dbReference>
<dbReference type="GO" id="GO:0016853">
    <property type="term" value="F:isomerase activity"/>
    <property type="evidence" value="ECO:0007669"/>
    <property type="project" value="UniProtKB-KW"/>
</dbReference>
<dbReference type="Gene3D" id="3.40.30.10">
    <property type="entry name" value="Glutaredoxin"/>
    <property type="match status" value="1"/>
</dbReference>
<dbReference type="Pfam" id="PF00578">
    <property type="entry name" value="AhpC-TSA"/>
    <property type="match status" value="1"/>
</dbReference>
<dbReference type="InterPro" id="IPR000866">
    <property type="entry name" value="AhpC/TSA"/>
</dbReference>
<dbReference type="InterPro" id="IPR013766">
    <property type="entry name" value="Thioredoxin_domain"/>
</dbReference>
<dbReference type="AlphaFoldDB" id="E6PCT7"/>
<dbReference type="SUPFAM" id="SSF52833">
    <property type="entry name" value="Thioredoxin-like"/>
    <property type="match status" value="1"/>
</dbReference>
<dbReference type="GO" id="GO:0016209">
    <property type="term" value="F:antioxidant activity"/>
    <property type="evidence" value="ECO:0007669"/>
    <property type="project" value="InterPro"/>
</dbReference>
<name>E6PCT7_9ZZZZ</name>
<evidence type="ECO:0000259" key="1">
    <source>
        <dbReference type="PROSITE" id="PS51352"/>
    </source>
</evidence>
<organism evidence="2">
    <name type="scientific">mine drainage metagenome</name>
    <dbReference type="NCBI Taxonomy" id="410659"/>
    <lineage>
        <taxon>unclassified sequences</taxon>
        <taxon>metagenomes</taxon>
        <taxon>ecological metagenomes</taxon>
    </lineage>
</organism>
<dbReference type="CDD" id="cd02966">
    <property type="entry name" value="TlpA_like_family"/>
    <property type="match status" value="1"/>
</dbReference>
<accession>E6PCT7</accession>
<dbReference type="PANTHER" id="PTHR42852:SF12">
    <property type="entry name" value="THIOL-DISULFIDE OXIDOREDUCTASE YKUV"/>
    <property type="match status" value="1"/>
</dbReference>
<dbReference type="EMBL" id="CABL01000001">
    <property type="protein sequence ID" value="CBH74271.1"/>
    <property type="molecule type" value="Genomic_DNA"/>
</dbReference>
<protein>
    <submittedName>
        <fullName evidence="2">Thiol-disulfide isomerase</fullName>
    </submittedName>
</protein>
<proteinExistence type="predicted"/>
<dbReference type="GO" id="GO:0016491">
    <property type="term" value="F:oxidoreductase activity"/>
    <property type="evidence" value="ECO:0007669"/>
    <property type="project" value="InterPro"/>
</dbReference>
<feature type="domain" description="Thioredoxin" evidence="1">
    <location>
        <begin position="3"/>
        <end position="149"/>
    </location>
</feature>
<reference evidence="2" key="1">
    <citation type="submission" date="2009-10" db="EMBL/GenBank/DDBJ databases">
        <title>Diversity of trophic interactions inside an arsenic-rich microbial ecosystem.</title>
        <authorList>
            <person name="Bertin P.N."/>
            <person name="Heinrich-Salmeron A."/>
            <person name="Pelletier E."/>
            <person name="Goulhen-Chollet F."/>
            <person name="Arsene-Ploetze F."/>
            <person name="Gallien S."/>
            <person name="Calteau A."/>
            <person name="Vallenet D."/>
            <person name="Casiot C."/>
            <person name="Chane-Woon-Ming B."/>
            <person name="Giloteaux L."/>
            <person name="Barakat M."/>
            <person name="Bonnefoy V."/>
            <person name="Bruneel O."/>
            <person name="Chandler M."/>
            <person name="Cleiss J."/>
            <person name="Duran R."/>
            <person name="Elbaz-Poulichet F."/>
            <person name="Fonknechten N."/>
            <person name="Lauga B."/>
            <person name="Mornico D."/>
            <person name="Ortet P."/>
            <person name="Schaeffer C."/>
            <person name="Siguier P."/>
            <person name="Alexander Thil Smith A."/>
            <person name="Van Dorsselaer A."/>
            <person name="Weissenbach J."/>
            <person name="Medigue C."/>
            <person name="Le Paslier D."/>
        </authorList>
    </citation>
    <scope>NUCLEOTIDE SEQUENCE</scope>
</reference>
<comment type="caution">
    <text evidence="2">The sequence shown here is derived from an EMBL/GenBank/DDBJ whole genome shotgun (WGS) entry which is preliminary data.</text>
</comment>
<dbReference type="PROSITE" id="PS51352">
    <property type="entry name" value="THIOREDOXIN_2"/>
    <property type="match status" value="1"/>
</dbReference>
<sequence length="153" mass="16950">MALRMRSPLPSLEGVATWCNGGAPSEDALAGKPVVISFWSLSCHLCHESAEAFARVRDRFAALGVAFVAIHQPRSESELDIVAVETDARGEMQLTQPCAIDNEHTLVDRFENQFVPAFYVFNRNHELRHFQAGGKGFDRVVTAIERIVEEAPV</sequence>
<keyword evidence="2" id="KW-0413">Isomerase</keyword>
<dbReference type="InterPro" id="IPR036249">
    <property type="entry name" value="Thioredoxin-like_sf"/>
</dbReference>
<gene>
    <name evidence="2" type="primary">ykuV</name>
    <name evidence="2" type="ORF">CARN1_2158</name>
</gene>